<sequence>MPRRGLATLVLLVCALCAAGLLGVRSAQLHRSPPPRRASSPPKGRTPSGPGVRTQTPSAPQPPSPTPPAPPPPVPRAAPPPAPPPNYGPKYDFNAQTSAVRFYTNLDEFGVRIDIAVPNPAAPTQRVWAPWCYSKALAEQRAFAGSIVTLLCKQALPRSGGGFVVSDLSFPIPQGPVPSGQGYLNPAEYKAWVSIPDEKVPGDQVTYNKTTLDLSIFKVSTTPCESGALLVGQCVFFGR</sequence>
<feature type="compositionally biased region" description="Pro residues" evidence="1">
    <location>
        <begin position="59"/>
        <end position="87"/>
    </location>
</feature>
<feature type="region of interest" description="Disordered" evidence="1">
    <location>
        <begin position="28"/>
        <end position="91"/>
    </location>
</feature>
<evidence type="ECO:0000256" key="2">
    <source>
        <dbReference type="SAM" id="SignalP"/>
    </source>
</evidence>
<gene>
    <name evidence="3" type="ORF">HYH02_008555</name>
</gene>
<dbReference type="OrthoDB" id="539679at2759"/>
<keyword evidence="4" id="KW-1185">Reference proteome</keyword>
<comment type="caution">
    <text evidence="3">The sequence shown here is derived from an EMBL/GenBank/DDBJ whole genome shotgun (WGS) entry which is preliminary data.</text>
</comment>
<proteinExistence type="predicted"/>
<keyword evidence="2" id="KW-0732">Signal</keyword>
<protein>
    <submittedName>
        <fullName evidence="3">Uncharacterized protein</fullName>
    </submittedName>
</protein>
<reference evidence="3" key="1">
    <citation type="journal article" date="2020" name="bioRxiv">
        <title>Comparative genomics of Chlamydomonas.</title>
        <authorList>
            <person name="Craig R.J."/>
            <person name="Hasan A.R."/>
            <person name="Ness R.W."/>
            <person name="Keightley P.D."/>
        </authorList>
    </citation>
    <scope>NUCLEOTIDE SEQUENCE</scope>
    <source>
        <strain evidence="3">CCAP 11/173</strain>
    </source>
</reference>
<dbReference type="EMBL" id="JAEHOD010000026">
    <property type="protein sequence ID" value="KAG2446568.1"/>
    <property type="molecule type" value="Genomic_DNA"/>
</dbReference>
<dbReference type="Proteomes" id="UP000613740">
    <property type="component" value="Unassembled WGS sequence"/>
</dbReference>
<name>A0A835WFV9_9CHLO</name>
<evidence type="ECO:0000256" key="1">
    <source>
        <dbReference type="SAM" id="MobiDB-lite"/>
    </source>
</evidence>
<accession>A0A835WFV9</accession>
<feature type="signal peptide" evidence="2">
    <location>
        <begin position="1"/>
        <end position="26"/>
    </location>
</feature>
<evidence type="ECO:0000313" key="4">
    <source>
        <dbReference type="Proteomes" id="UP000613740"/>
    </source>
</evidence>
<organism evidence="3 4">
    <name type="scientific">Chlamydomonas schloesseri</name>
    <dbReference type="NCBI Taxonomy" id="2026947"/>
    <lineage>
        <taxon>Eukaryota</taxon>
        <taxon>Viridiplantae</taxon>
        <taxon>Chlorophyta</taxon>
        <taxon>core chlorophytes</taxon>
        <taxon>Chlorophyceae</taxon>
        <taxon>CS clade</taxon>
        <taxon>Chlamydomonadales</taxon>
        <taxon>Chlamydomonadaceae</taxon>
        <taxon>Chlamydomonas</taxon>
    </lineage>
</organism>
<dbReference type="AlphaFoldDB" id="A0A835WFV9"/>
<evidence type="ECO:0000313" key="3">
    <source>
        <dbReference type="EMBL" id="KAG2446568.1"/>
    </source>
</evidence>
<feature type="chain" id="PRO_5032539977" evidence="2">
    <location>
        <begin position="27"/>
        <end position="239"/>
    </location>
</feature>